<dbReference type="RefSeq" id="WP_386076062.1">
    <property type="nucleotide sequence ID" value="NZ_JBHTJT010000035.1"/>
</dbReference>
<dbReference type="EMBL" id="JBHTJT010000035">
    <property type="protein sequence ID" value="MFD0981211.1"/>
    <property type="molecule type" value="Genomic_DNA"/>
</dbReference>
<gene>
    <name evidence="1" type="ORF">ACFQ2S_16345</name>
</gene>
<reference evidence="2" key="1">
    <citation type="journal article" date="2019" name="Int. J. Syst. Evol. Microbiol.">
        <title>The Global Catalogue of Microorganisms (GCM) 10K type strain sequencing project: providing services to taxonomists for standard genome sequencing and annotation.</title>
        <authorList>
            <consortium name="The Broad Institute Genomics Platform"/>
            <consortium name="The Broad Institute Genome Sequencing Center for Infectious Disease"/>
            <person name="Wu L."/>
            <person name="Ma J."/>
        </authorList>
    </citation>
    <scope>NUCLEOTIDE SEQUENCE [LARGE SCALE GENOMIC DNA]</scope>
    <source>
        <strain evidence="2">CCUG 60524</strain>
    </source>
</reference>
<dbReference type="Proteomes" id="UP001597108">
    <property type="component" value="Unassembled WGS sequence"/>
</dbReference>
<name>A0ABW3IT85_9RHOB</name>
<evidence type="ECO:0008006" key="3">
    <source>
        <dbReference type="Google" id="ProtNLM"/>
    </source>
</evidence>
<accession>A0ABW3IT85</accession>
<sequence>MHNAALPAAGWHGFARHPTLQEPYIHRHRFDGIQHATHSIDDWVSFCNRRHPDQALAMRTPARAFTFVT</sequence>
<organism evidence="1 2">
    <name type="scientific">Tropicimonas aquimaris</name>
    <dbReference type="NCBI Taxonomy" id="914152"/>
    <lineage>
        <taxon>Bacteria</taxon>
        <taxon>Pseudomonadati</taxon>
        <taxon>Pseudomonadota</taxon>
        <taxon>Alphaproteobacteria</taxon>
        <taxon>Rhodobacterales</taxon>
        <taxon>Roseobacteraceae</taxon>
        <taxon>Tropicimonas</taxon>
    </lineage>
</organism>
<keyword evidence="2" id="KW-1185">Reference proteome</keyword>
<protein>
    <recommendedName>
        <fullName evidence="3">Transposase</fullName>
    </recommendedName>
</protein>
<comment type="caution">
    <text evidence="1">The sequence shown here is derived from an EMBL/GenBank/DDBJ whole genome shotgun (WGS) entry which is preliminary data.</text>
</comment>
<proteinExistence type="predicted"/>
<evidence type="ECO:0000313" key="1">
    <source>
        <dbReference type="EMBL" id="MFD0981211.1"/>
    </source>
</evidence>
<evidence type="ECO:0000313" key="2">
    <source>
        <dbReference type="Proteomes" id="UP001597108"/>
    </source>
</evidence>